<feature type="compositionally biased region" description="Basic and acidic residues" evidence="1">
    <location>
        <begin position="222"/>
        <end position="231"/>
    </location>
</feature>
<keyword evidence="3" id="KW-1185">Reference proteome</keyword>
<dbReference type="Proteomes" id="UP001412067">
    <property type="component" value="Unassembled WGS sequence"/>
</dbReference>
<proteinExistence type="predicted"/>
<gene>
    <name evidence="2" type="ORF">KSP40_PGU011344</name>
</gene>
<sequence>MASSVSSPKPLEEEHNLNKLVAELHSLKKLYGLLQKNRAGQAPPDQPSAHLLDEKSSDLLKKLLDDATQQVFDCQAKIISCSSEISKSQPNSNTNPPPEKSPEPVITGPQTEQKTLINSCQTPEPVLKQASFQHRGGEKSNRRKMNRPSQSKNTKKPSQPLRRTSSRLKSIRSDSSNGRLSSEKGGDFLALVPVQKRPRVEPVQLPNRVSCRSPKPHHKKNVRTDSTREQDPIQPLHRTSSSINRASKVTPLADRTAEIVHRNDRDIRKAARLNRLKARRYVTSSDSSWSNSGSICGSNSSSSSIYCTRRRKSSPITSTVRIVQKNDRMAEKKSGRIKQIKPAPSKHSSSRSNGHLIPSKQSRVKTERRKAPRRRRLCRHRSCRRQGITFHS</sequence>
<reference evidence="2 3" key="1">
    <citation type="journal article" date="2022" name="Nat. Plants">
        <title>Genomes of leafy and leafless Platanthera orchids illuminate the evolution of mycoheterotrophy.</title>
        <authorList>
            <person name="Li M.H."/>
            <person name="Liu K.W."/>
            <person name="Li Z."/>
            <person name="Lu H.C."/>
            <person name="Ye Q.L."/>
            <person name="Zhang D."/>
            <person name="Wang J.Y."/>
            <person name="Li Y.F."/>
            <person name="Zhong Z.M."/>
            <person name="Liu X."/>
            <person name="Yu X."/>
            <person name="Liu D.K."/>
            <person name="Tu X.D."/>
            <person name="Liu B."/>
            <person name="Hao Y."/>
            <person name="Liao X.Y."/>
            <person name="Jiang Y.T."/>
            <person name="Sun W.H."/>
            <person name="Chen J."/>
            <person name="Chen Y.Q."/>
            <person name="Ai Y."/>
            <person name="Zhai J.W."/>
            <person name="Wu S.S."/>
            <person name="Zhou Z."/>
            <person name="Hsiao Y.Y."/>
            <person name="Wu W.L."/>
            <person name="Chen Y.Y."/>
            <person name="Lin Y.F."/>
            <person name="Hsu J.L."/>
            <person name="Li C.Y."/>
            <person name="Wang Z.W."/>
            <person name="Zhao X."/>
            <person name="Zhong W.Y."/>
            <person name="Ma X.K."/>
            <person name="Ma L."/>
            <person name="Huang J."/>
            <person name="Chen G.Z."/>
            <person name="Huang M.Z."/>
            <person name="Huang L."/>
            <person name="Peng D.H."/>
            <person name="Luo Y.B."/>
            <person name="Zou S.Q."/>
            <person name="Chen S.P."/>
            <person name="Lan S."/>
            <person name="Tsai W.C."/>
            <person name="Van de Peer Y."/>
            <person name="Liu Z.J."/>
        </authorList>
    </citation>
    <scope>NUCLEOTIDE SEQUENCE [LARGE SCALE GENOMIC DNA]</scope>
    <source>
        <strain evidence="2">Lor288</strain>
    </source>
</reference>
<feature type="region of interest" description="Disordered" evidence="1">
    <location>
        <begin position="324"/>
        <end position="377"/>
    </location>
</feature>
<dbReference type="EMBL" id="JBBWWR010000006">
    <property type="protein sequence ID" value="KAK8965649.1"/>
    <property type="molecule type" value="Genomic_DNA"/>
</dbReference>
<evidence type="ECO:0000256" key="1">
    <source>
        <dbReference type="SAM" id="MobiDB-lite"/>
    </source>
</evidence>
<evidence type="ECO:0000313" key="3">
    <source>
        <dbReference type="Proteomes" id="UP001412067"/>
    </source>
</evidence>
<feature type="region of interest" description="Disordered" evidence="1">
    <location>
        <begin position="130"/>
        <end position="240"/>
    </location>
</feature>
<protein>
    <submittedName>
        <fullName evidence="2">Uncharacterized protein</fullName>
    </submittedName>
</protein>
<comment type="caution">
    <text evidence="2">The sequence shown here is derived from an EMBL/GenBank/DDBJ whole genome shotgun (WGS) entry which is preliminary data.</text>
</comment>
<accession>A0ABR2MPN8</accession>
<evidence type="ECO:0000313" key="2">
    <source>
        <dbReference type="EMBL" id="KAK8965649.1"/>
    </source>
</evidence>
<feature type="region of interest" description="Disordered" evidence="1">
    <location>
        <begin position="83"/>
        <end position="108"/>
    </location>
</feature>
<feature type="compositionally biased region" description="Basic and acidic residues" evidence="1">
    <location>
        <begin position="324"/>
        <end position="334"/>
    </location>
</feature>
<feature type="region of interest" description="Disordered" evidence="1">
    <location>
        <begin position="285"/>
        <end position="305"/>
    </location>
</feature>
<organism evidence="2 3">
    <name type="scientific">Platanthera guangdongensis</name>
    <dbReference type="NCBI Taxonomy" id="2320717"/>
    <lineage>
        <taxon>Eukaryota</taxon>
        <taxon>Viridiplantae</taxon>
        <taxon>Streptophyta</taxon>
        <taxon>Embryophyta</taxon>
        <taxon>Tracheophyta</taxon>
        <taxon>Spermatophyta</taxon>
        <taxon>Magnoliopsida</taxon>
        <taxon>Liliopsida</taxon>
        <taxon>Asparagales</taxon>
        <taxon>Orchidaceae</taxon>
        <taxon>Orchidoideae</taxon>
        <taxon>Orchideae</taxon>
        <taxon>Orchidinae</taxon>
        <taxon>Platanthera</taxon>
    </lineage>
</organism>
<feature type="compositionally biased region" description="Basic residues" evidence="1">
    <location>
        <begin position="362"/>
        <end position="377"/>
    </location>
</feature>
<name>A0ABR2MPN8_9ASPA</name>